<dbReference type="SUPFAM" id="SSF50729">
    <property type="entry name" value="PH domain-like"/>
    <property type="match status" value="1"/>
</dbReference>
<accession>A0A7J7KB91</accession>
<dbReference type="Gene3D" id="2.30.29.30">
    <property type="entry name" value="Pleckstrin-homology domain (PH domain)/Phosphotyrosine-binding domain (PTB)"/>
    <property type="match status" value="1"/>
</dbReference>
<dbReference type="InterPro" id="IPR002219">
    <property type="entry name" value="PKC_DAG/PE"/>
</dbReference>
<evidence type="ECO:0000256" key="4">
    <source>
        <dbReference type="ARBA" id="ARBA00022737"/>
    </source>
</evidence>
<dbReference type="InterPro" id="IPR011993">
    <property type="entry name" value="PH-like_dom_sf"/>
</dbReference>
<evidence type="ECO:0000256" key="3">
    <source>
        <dbReference type="ARBA" id="ARBA00022658"/>
    </source>
</evidence>
<dbReference type="Pfam" id="PF00130">
    <property type="entry name" value="C1_1"/>
    <property type="match status" value="1"/>
</dbReference>
<dbReference type="Gene3D" id="2.30.30.40">
    <property type="entry name" value="SH3 Domains"/>
    <property type="match status" value="1"/>
</dbReference>
<dbReference type="InterPro" id="IPR001452">
    <property type="entry name" value="SH3_domain"/>
</dbReference>
<dbReference type="SMART" id="SM00233">
    <property type="entry name" value="PH"/>
    <property type="match status" value="1"/>
</dbReference>
<dbReference type="CDD" id="cd01223">
    <property type="entry name" value="PH_Vav"/>
    <property type="match status" value="1"/>
</dbReference>
<evidence type="ECO:0000256" key="1">
    <source>
        <dbReference type="ARBA" id="ARBA00022443"/>
    </source>
</evidence>
<dbReference type="SUPFAM" id="SSF50044">
    <property type="entry name" value="SH3-domain"/>
    <property type="match status" value="1"/>
</dbReference>
<name>A0A7J7KB91_BUGNE</name>
<feature type="domain" description="PH" evidence="7">
    <location>
        <begin position="74"/>
        <end position="183"/>
    </location>
</feature>
<dbReference type="Proteomes" id="UP000593567">
    <property type="component" value="Unassembled WGS sequence"/>
</dbReference>
<feature type="domain" description="Phorbol-ester/DAG-type" evidence="8">
    <location>
        <begin position="194"/>
        <end position="244"/>
    </location>
</feature>
<proteinExistence type="predicted"/>
<dbReference type="InterPro" id="IPR037832">
    <property type="entry name" value="PH_Vav"/>
</dbReference>
<dbReference type="PANTHER" id="PTHR45818:SF3">
    <property type="entry name" value="PROTEIN VAV"/>
    <property type="match status" value="1"/>
</dbReference>
<dbReference type="Pfam" id="PF07653">
    <property type="entry name" value="SH3_2"/>
    <property type="match status" value="1"/>
</dbReference>
<dbReference type="Gene3D" id="3.30.60.20">
    <property type="match status" value="1"/>
</dbReference>
<keyword evidence="4" id="KW-0677">Repeat</keyword>
<evidence type="ECO:0000259" key="7">
    <source>
        <dbReference type="PROSITE" id="PS50003"/>
    </source>
</evidence>
<gene>
    <name evidence="9" type="ORF">EB796_006828</name>
</gene>
<dbReference type="GO" id="GO:0005737">
    <property type="term" value="C:cytoplasm"/>
    <property type="evidence" value="ECO:0007669"/>
    <property type="project" value="TreeGrafter"/>
</dbReference>
<sequence>MNELKKNLGKDKIFEIGSPPMKNIEKAIDVMQDIAYYVNEVKRDRESLDTITMIEQSIEDLSMPQGTRLEDYGHLLKDGELKVRFHDDNRELRRYIFLFDKVMLMCKSRIMDFLLWGETYSYKNALVLHNYKLEDVPGGPIKVLQWRHSFMLVEKENKTAITFFSKNEEIKKKWIDSINMAMDNYTPEFSKDNGHDFIMHTFTQPTECDACEKLLAGCFYQGYLCSNKKTKAHKHCIKKIVHNKASSSSRRQVVHPVHAVRYKAKYAYQGLPPPPHGRPSLKFSQDDTLEVENTDDQDWWMGSRGGHHGYFPSAYVEKLARPG</sequence>
<dbReference type="Pfam" id="PF22697">
    <property type="entry name" value="SOS1_NGEF_PH"/>
    <property type="match status" value="1"/>
</dbReference>
<organism evidence="9 10">
    <name type="scientific">Bugula neritina</name>
    <name type="common">Brown bryozoan</name>
    <name type="synonym">Sertularia neritina</name>
    <dbReference type="NCBI Taxonomy" id="10212"/>
    <lineage>
        <taxon>Eukaryota</taxon>
        <taxon>Metazoa</taxon>
        <taxon>Spiralia</taxon>
        <taxon>Lophotrochozoa</taxon>
        <taxon>Bryozoa</taxon>
        <taxon>Gymnolaemata</taxon>
        <taxon>Cheilostomatida</taxon>
        <taxon>Flustrina</taxon>
        <taxon>Buguloidea</taxon>
        <taxon>Bugulidae</taxon>
        <taxon>Bugula</taxon>
    </lineage>
</organism>
<dbReference type="SMART" id="SM00326">
    <property type="entry name" value="SH3"/>
    <property type="match status" value="1"/>
</dbReference>
<dbReference type="OrthoDB" id="5340910at2759"/>
<evidence type="ECO:0000313" key="9">
    <source>
        <dbReference type="EMBL" id="KAF6034878.1"/>
    </source>
</evidence>
<keyword evidence="10" id="KW-1185">Reference proteome</keyword>
<dbReference type="SUPFAM" id="SSF48065">
    <property type="entry name" value="DBL homology domain (DH-domain)"/>
    <property type="match status" value="1"/>
</dbReference>
<dbReference type="CDD" id="cd20810">
    <property type="entry name" value="C1_VAV"/>
    <property type="match status" value="1"/>
</dbReference>
<dbReference type="EMBL" id="VXIV02000978">
    <property type="protein sequence ID" value="KAF6034878.1"/>
    <property type="molecule type" value="Genomic_DNA"/>
</dbReference>
<keyword evidence="2" id="KW-0597">Phosphoprotein</keyword>
<dbReference type="InterPro" id="IPR036028">
    <property type="entry name" value="SH3-like_dom_sf"/>
</dbReference>
<dbReference type="PROSITE" id="PS50002">
    <property type="entry name" value="SH3"/>
    <property type="match status" value="1"/>
</dbReference>
<comment type="caution">
    <text evidence="9">The sequence shown here is derived from an EMBL/GenBank/DDBJ whole genome shotgun (WGS) entry which is preliminary data.</text>
</comment>
<evidence type="ECO:0000256" key="5">
    <source>
        <dbReference type="PROSITE-ProRule" id="PRU00192"/>
    </source>
</evidence>
<dbReference type="InterPro" id="IPR055251">
    <property type="entry name" value="SOS1_NGEF_PH"/>
</dbReference>
<evidence type="ECO:0000313" key="10">
    <source>
        <dbReference type="Proteomes" id="UP000593567"/>
    </source>
</evidence>
<dbReference type="AlphaFoldDB" id="A0A7J7KB91"/>
<feature type="domain" description="SH3" evidence="6">
    <location>
        <begin position="257"/>
        <end position="321"/>
    </location>
</feature>
<dbReference type="InterPro" id="IPR001849">
    <property type="entry name" value="PH_domain"/>
</dbReference>
<evidence type="ECO:0000256" key="2">
    <source>
        <dbReference type="ARBA" id="ARBA00022553"/>
    </source>
</evidence>
<dbReference type="PROSITE" id="PS50003">
    <property type="entry name" value="PH_DOMAIN"/>
    <property type="match status" value="1"/>
</dbReference>
<keyword evidence="3" id="KW-0344">Guanine-nucleotide releasing factor</keyword>
<dbReference type="InterPro" id="IPR035899">
    <property type="entry name" value="DBL_dom_sf"/>
</dbReference>
<dbReference type="PROSITE" id="PS50081">
    <property type="entry name" value="ZF_DAG_PE_2"/>
    <property type="match status" value="1"/>
</dbReference>
<dbReference type="GO" id="GO:0016477">
    <property type="term" value="P:cell migration"/>
    <property type="evidence" value="ECO:0007669"/>
    <property type="project" value="TreeGrafter"/>
</dbReference>
<protein>
    <submittedName>
        <fullName evidence="9">Uncharacterized protein</fullName>
    </submittedName>
</protein>
<evidence type="ECO:0000259" key="8">
    <source>
        <dbReference type="PROSITE" id="PS50081"/>
    </source>
</evidence>
<keyword evidence="1 5" id="KW-0728">SH3 domain</keyword>
<dbReference type="GO" id="GO:0005085">
    <property type="term" value="F:guanyl-nucleotide exchange factor activity"/>
    <property type="evidence" value="ECO:0007669"/>
    <property type="project" value="UniProtKB-KW"/>
</dbReference>
<evidence type="ECO:0000259" key="6">
    <source>
        <dbReference type="PROSITE" id="PS50002"/>
    </source>
</evidence>
<reference evidence="9" key="1">
    <citation type="submission" date="2020-06" db="EMBL/GenBank/DDBJ databases">
        <title>Draft genome of Bugula neritina, a colonial animal packing powerful symbionts and potential medicines.</title>
        <authorList>
            <person name="Rayko M."/>
        </authorList>
    </citation>
    <scope>NUCLEOTIDE SEQUENCE [LARGE SCALE GENOMIC DNA]</scope>
    <source>
        <strain evidence="9">Kwan_BN1</strain>
    </source>
</reference>
<dbReference type="PANTHER" id="PTHR45818">
    <property type="entry name" value="PROTEIN VAV"/>
    <property type="match status" value="1"/>
</dbReference>